<comment type="caution">
    <text evidence="6">The sequence shown here is derived from an EMBL/GenBank/DDBJ whole genome shotgun (WGS) entry which is preliminary data.</text>
</comment>
<evidence type="ECO:0000256" key="3">
    <source>
        <dbReference type="ARBA" id="ARBA00023242"/>
    </source>
</evidence>
<dbReference type="PANTHER" id="PTHR22952">
    <property type="entry name" value="CAMP-RESPONSE ELEMENT BINDING PROTEIN-RELATED"/>
    <property type="match status" value="1"/>
</dbReference>
<keyword evidence="3" id="KW-0539">Nucleus</keyword>
<comment type="subcellular location">
    <subcellularLocation>
        <location evidence="1">Nucleus</location>
    </subcellularLocation>
</comment>
<dbReference type="PROSITE" id="PS00036">
    <property type="entry name" value="BZIP_BASIC"/>
    <property type="match status" value="1"/>
</dbReference>
<dbReference type="GO" id="GO:0003700">
    <property type="term" value="F:DNA-binding transcription factor activity"/>
    <property type="evidence" value="ECO:0007669"/>
    <property type="project" value="InterPro"/>
</dbReference>
<dbReference type="EMBL" id="JAAWWB010000010">
    <property type="protein sequence ID" value="KAG6774753.1"/>
    <property type="molecule type" value="Genomic_DNA"/>
</dbReference>
<organism evidence="6 7">
    <name type="scientific">Populus tomentosa</name>
    <name type="common">Chinese white poplar</name>
    <dbReference type="NCBI Taxonomy" id="118781"/>
    <lineage>
        <taxon>Eukaryota</taxon>
        <taxon>Viridiplantae</taxon>
        <taxon>Streptophyta</taxon>
        <taxon>Embryophyta</taxon>
        <taxon>Tracheophyta</taxon>
        <taxon>Spermatophyta</taxon>
        <taxon>Magnoliopsida</taxon>
        <taxon>eudicotyledons</taxon>
        <taxon>Gunneridae</taxon>
        <taxon>Pentapetalae</taxon>
        <taxon>rosids</taxon>
        <taxon>fabids</taxon>
        <taxon>Malpighiales</taxon>
        <taxon>Salicaceae</taxon>
        <taxon>Saliceae</taxon>
        <taxon>Populus</taxon>
    </lineage>
</organism>
<feature type="region of interest" description="Disordered" evidence="4">
    <location>
        <begin position="96"/>
        <end position="133"/>
    </location>
</feature>
<feature type="compositionally biased region" description="Low complexity" evidence="4">
    <location>
        <begin position="23"/>
        <end position="36"/>
    </location>
</feature>
<keyword evidence="2" id="KW-0238">DNA-binding</keyword>
<dbReference type="SMART" id="SM00338">
    <property type="entry name" value="BRLZ"/>
    <property type="match status" value="1"/>
</dbReference>
<accession>A0A8X7ZYN4</accession>
<evidence type="ECO:0000256" key="2">
    <source>
        <dbReference type="ARBA" id="ARBA00023125"/>
    </source>
</evidence>
<feature type="compositionally biased region" description="Basic and acidic residues" evidence="4">
    <location>
        <begin position="209"/>
        <end position="222"/>
    </location>
</feature>
<feature type="compositionally biased region" description="Polar residues" evidence="4">
    <location>
        <begin position="1"/>
        <end position="22"/>
    </location>
</feature>
<gene>
    <name evidence="6" type="ORF">POTOM_022122</name>
</gene>
<dbReference type="GO" id="GO:0005634">
    <property type="term" value="C:nucleus"/>
    <property type="evidence" value="ECO:0007669"/>
    <property type="project" value="UniProtKB-SubCell"/>
</dbReference>
<dbReference type="CDD" id="cd14707">
    <property type="entry name" value="bZIP_plant_BZIP46"/>
    <property type="match status" value="1"/>
</dbReference>
<feature type="region of interest" description="Disordered" evidence="4">
    <location>
        <begin position="192"/>
        <end position="222"/>
    </location>
</feature>
<sequence>MWSSPGANIDNNNTSNSKVSGNSPSKCFSSTCSSPSPFSPSPPIPNQSMNGASMEEVWDDINLASLHDHSNTNTSSNTNRHSFNGMVFQDFLARPSNKDTSTRAASKEPSGGGNSFLKNSLGPPPATMLSLNSGSDRFHYLESSNTVSVRPNPQMHSHGNGGTISFDSSLDSPFDALGSSSVFLSICKKRPQENGDVSGGDRRHKRMIKNRESAARSRARKQESGSPFENLFIVKLNDYRMLMFYLLLILQAYTVELEREAAHLAQENAKLRRQQERVTYLCLQFLAAAPAQLPKKNTLYRTSTAPF</sequence>
<feature type="region of interest" description="Disordered" evidence="4">
    <location>
        <begin position="1"/>
        <end position="51"/>
    </location>
</feature>
<protein>
    <recommendedName>
        <fullName evidence="5">BZIP domain-containing protein</fullName>
    </recommendedName>
</protein>
<dbReference type="InterPro" id="IPR004827">
    <property type="entry name" value="bZIP"/>
</dbReference>
<dbReference type="InterPro" id="IPR043452">
    <property type="entry name" value="BZIP46-like"/>
</dbReference>
<evidence type="ECO:0000259" key="5">
    <source>
        <dbReference type="PROSITE" id="PS00036"/>
    </source>
</evidence>
<dbReference type="Proteomes" id="UP000886885">
    <property type="component" value="Chromosome 5D"/>
</dbReference>
<evidence type="ECO:0000313" key="6">
    <source>
        <dbReference type="EMBL" id="KAG6774753.1"/>
    </source>
</evidence>
<evidence type="ECO:0000313" key="7">
    <source>
        <dbReference type="Proteomes" id="UP000886885"/>
    </source>
</evidence>
<keyword evidence="7" id="KW-1185">Reference proteome</keyword>
<dbReference type="Pfam" id="PF00170">
    <property type="entry name" value="bZIP_1"/>
    <property type="match status" value="1"/>
</dbReference>
<dbReference type="AlphaFoldDB" id="A0A8X7ZYN4"/>
<dbReference type="GO" id="GO:0003677">
    <property type="term" value="F:DNA binding"/>
    <property type="evidence" value="ECO:0007669"/>
    <property type="project" value="UniProtKB-KW"/>
</dbReference>
<dbReference type="PANTHER" id="PTHR22952:SF433">
    <property type="entry name" value="PROTEIN FD"/>
    <property type="match status" value="1"/>
</dbReference>
<name>A0A8X7ZYN4_POPTO</name>
<proteinExistence type="predicted"/>
<evidence type="ECO:0000256" key="4">
    <source>
        <dbReference type="SAM" id="MobiDB-lite"/>
    </source>
</evidence>
<dbReference type="OrthoDB" id="644067at2759"/>
<reference evidence="6" key="1">
    <citation type="journal article" date="2020" name="bioRxiv">
        <title>Hybrid origin of Populus tomentosa Carr. identified through genome sequencing and phylogenomic analysis.</title>
        <authorList>
            <person name="An X."/>
            <person name="Gao K."/>
            <person name="Chen Z."/>
            <person name="Li J."/>
            <person name="Yang X."/>
            <person name="Yang X."/>
            <person name="Zhou J."/>
            <person name="Guo T."/>
            <person name="Zhao T."/>
            <person name="Huang S."/>
            <person name="Miao D."/>
            <person name="Khan W.U."/>
            <person name="Rao P."/>
            <person name="Ye M."/>
            <person name="Lei B."/>
            <person name="Liao W."/>
            <person name="Wang J."/>
            <person name="Ji L."/>
            <person name="Li Y."/>
            <person name="Guo B."/>
            <person name="Mustafa N.S."/>
            <person name="Li S."/>
            <person name="Yun Q."/>
            <person name="Keller S.R."/>
            <person name="Mao J."/>
            <person name="Zhang R."/>
            <person name="Strauss S.H."/>
        </authorList>
    </citation>
    <scope>NUCLEOTIDE SEQUENCE</scope>
    <source>
        <strain evidence="6">GM15</strain>
        <tissue evidence="6">Leaf</tissue>
    </source>
</reference>
<feature type="domain" description="BZIP" evidence="5">
    <location>
        <begin position="205"/>
        <end position="220"/>
    </location>
</feature>
<evidence type="ECO:0000256" key="1">
    <source>
        <dbReference type="ARBA" id="ARBA00004123"/>
    </source>
</evidence>
<dbReference type="GO" id="GO:0045893">
    <property type="term" value="P:positive regulation of DNA-templated transcription"/>
    <property type="evidence" value="ECO:0007669"/>
    <property type="project" value="InterPro"/>
</dbReference>